<evidence type="ECO:0000313" key="2">
    <source>
        <dbReference type="EMBL" id="KAK9530523.1"/>
    </source>
</evidence>
<organism evidence="2 3">
    <name type="scientific">Zoarces viviparus</name>
    <name type="common">Viviparous eelpout</name>
    <name type="synonym">Blennius viviparus</name>
    <dbReference type="NCBI Taxonomy" id="48416"/>
    <lineage>
        <taxon>Eukaryota</taxon>
        <taxon>Metazoa</taxon>
        <taxon>Chordata</taxon>
        <taxon>Craniata</taxon>
        <taxon>Vertebrata</taxon>
        <taxon>Euteleostomi</taxon>
        <taxon>Actinopterygii</taxon>
        <taxon>Neopterygii</taxon>
        <taxon>Teleostei</taxon>
        <taxon>Neoteleostei</taxon>
        <taxon>Acanthomorphata</taxon>
        <taxon>Eupercaria</taxon>
        <taxon>Perciformes</taxon>
        <taxon>Cottioidei</taxon>
        <taxon>Zoarcales</taxon>
        <taxon>Zoarcidae</taxon>
        <taxon>Zoarcinae</taxon>
        <taxon>Zoarces</taxon>
    </lineage>
</organism>
<gene>
    <name evidence="2" type="ORF">VZT92_012019</name>
</gene>
<reference evidence="2 3" key="1">
    <citation type="journal article" date="2024" name="Genome Biol. Evol.">
        <title>Chromosome-level genome assembly of the viviparous eelpout Zoarces viviparus.</title>
        <authorList>
            <person name="Fuhrmann N."/>
            <person name="Brasseur M.V."/>
            <person name="Bakowski C.E."/>
            <person name="Podsiadlowski L."/>
            <person name="Prost S."/>
            <person name="Krehenwinkel H."/>
            <person name="Mayer C."/>
        </authorList>
    </citation>
    <scope>NUCLEOTIDE SEQUENCE [LARGE SCALE GENOMIC DNA]</scope>
    <source>
        <strain evidence="2">NO-MEL_2022_Ind0_liver</strain>
    </source>
</reference>
<evidence type="ECO:0000313" key="3">
    <source>
        <dbReference type="Proteomes" id="UP001488805"/>
    </source>
</evidence>
<evidence type="ECO:0000256" key="1">
    <source>
        <dbReference type="SAM" id="MobiDB-lite"/>
    </source>
</evidence>
<protein>
    <submittedName>
        <fullName evidence="2">Uncharacterized protein</fullName>
    </submittedName>
</protein>
<dbReference type="Proteomes" id="UP001488805">
    <property type="component" value="Unassembled WGS sequence"/>
</dbReference>
<name>A0AAW1F849_ZOAVI</name>
<comment type="caution">
    <text evidence="2">The sequence shown here is derived from an EMBL/GenBank/DDBJ whole genome shotgun (WGS) entry which is preliminary data.</text>
</comment>
<sequence length="122" mass="12965">MSSCRDRGFYSLSNRAHTLGTRDKMMVSVSFPAAARAPPPMYAPKPVAPHLPLFTSLGLTEDGCGGVGSSREREGEREAALLLEDGCSALAVQAGGIEGDRDQSPSAPSLRVPRPPNYKSMF</sequence>
<dbReference type="EMBL" id="JBCEZU010000100">
    <property type="protein sequence ID" value="KAK9530523.1"/>
    <property type="molecule type" value="Genomic_DNA"/>
</dbReference>
<feature type="region of interest" description="Disordered" evidence="1">
    <location>
        <begin position="94"/>
        <end position="122"/>
    </location>
</feature>
<accession>A0AAW1F849</accession>
<proteinExistence type="predicted"/>
<dbReference type="AlphaFoldDB" id="A0AAW1F849"/>
<keyword evidence="3" id="KW-1185">Reference proteome</keyword>